<dbReference type="RefSeq" id="XP_022507466.1">
    <property type="nucleotide sequence ID" value="XM_022660243.1"/>
</dbReference>
<comment type="caution">
    <text evidence="1">The sequence shown here is derived from an EMBL/GenBank/DDBJ whole genome shotgun (WGS) entry which is preliminary data.</text>
</comment>
<name>A0A177EU18_9EURO</name>
<evidence type="ECO:0000313" key="1">
    <source>
        <dbReference type="EMBL" id="OAG35514.1"/>
    </source>
</evidence>
<dbReference type="OrthoDB" id="42525at2759"/>
<evidence type="ECO:0000313" key="2">
    <source>
        <dbReference type="Proteomes" id="UP000077002"/>
    </source>
</evidence>
<dbReference type="AlphaFoldDB" id="A0A177EU18"/>
<dbReference type="GeneID" id="34605444"/>
<proteinExistence type="predicted"/>
<dbReference type="Proteomes" id="UP000077002">
    <property type="component" value="Unassembled WGS sequence"/>
</dbReference>
<reference evidence="1 2" key="1">
    <citation type="submission" date="2016-03" db="EMBL/GenBank/DDBJ databases">
        <title>Draft genome sequence of the Fonsecaea monophora CBS 269.37.</title>
        <authorList>
            <person name="Bombassaro A."/>
            <person name="Vinicius W.A."/>
            <person name="De Hoog S."/>
            <person name="Sun J."/>
            <person name="Souza E.M."/>
            <person name="Raittz R.T."/>
            <person name="Costa F."/>
            <person name="Leao A.C."/>
            <person name="Tadra-Sfeir M.Z."/>
            <person name="Baura V."/>
            <person name="Balsanelli E."/>
            <person name="Pedrosa F.O."/>
            <person name="Moreno L.F."/>
            <person name="Steffens M.B."/>
            <person name="Xi L."/>
            <person name="Bocca A.L."/>
            <person name="Felipe M.S."/>
            <person name="Teixeira M."/>
            <person name="Telles Filho F.Q."/>
            <person name="Azevedo C.M."/>
            <person name="Gomes R."/>
            <person name="Vicente V.A."/>
        </authorList>
    </citation>
    <scope>NUCLEOTIDE SEQUENCE [LARGE SCALE GENOMIC DNA]</scope>
    <source>
        <strain evidence="1 2">CBS 269.37</strain>
    </source>
</reference>
<keyword evidence="2" id="KW-1185">Reference proteome</keyword>
<dbReference type="Gene3D" id="2.60.120.200">
    <property type="match status" value="1"/>
</dbReference>
<protein>
    <submittedName>
        <fullName evidence="1">Uncharacterized protein</fullName>
    </submittedName>
</protein>
<gene>
    <name evidence="1" type="ORF">AYO21_10322</name>
</gene>
<sequence length="228" mass="25056">MSSLKIEAVNRDKDSDPLTLTVTPGKDVVGIPFNPKVRPWQFASPLSKVAVRAADFKSARATFKWPSLSTTCECDQVGMLFVRPLSGLPNPDAEHPGDAESAPYYIKYGLEVIGGKPIIAVAGSNHQLDWSTWPTTPKHLESLTIEFLRYGSGLLARVIPPADDSGARKQEPSTIRLFTWPFANLQDPDADIWICIYASRPDTNNTTTEGFSATFEDFQAETVQGSRL</sequence>
<dbReference type="EMBL" id="LVKK01000116">
    <property type="protein sequence ID" value="OAG35514.1"/>
    <property type="molecule type" value="Genomic_DNA"/>
</dbReference>
<accession>A0A177EU18</accession>
<organism evidence="1 2">
    <name type="scientific">Fonsecaea monophora</name>
    <dbReference type="NCBI Taxonomy" id="254056"/>
    <lineage>
        <taxon>Eukaryota</taxon>
        <taxon>Fungi</taxon>
        <taxon>Dikarya</taxon>
        <taxon>Ascomycota</taxon>
        <taxon>Pezizomycotina</taxon>
        <taxon>Eurotiomycetes</taxon>
        <taxon>Chaetothyriomycetidae</taxon>
        <taxon>Chaetothyriales</taxon>
        <taxon>Herpotrichiellaceae</taxon>
        <taxon>Fonsecaea</taxon>
    </lineage>
</organism>